<dbReference type="Ensembl" id="ENSEEET00000059540.1">
    <property type="protein sequence ID" value="ENSEEEP00000060466.1"/>
    <property type="gene ID" value="ENSEEEG00000025778.1"/>
</dbReference>
<dbReference type="Proteomes" id="UP000314983">
    <property type="component" value="Chromosome 8"/>
</dbReference>
<name>A0AAY5EU23_ELEEL</name>
<dbReference type="AlphaFoldDB" id="A0AAY5EU23"/>
<reference evidence="1" key="2">
    <citation type="submission" date="2025-08" db="UniProtKB">
        <authorList>
            <consortium name="Ensembl"/>
        </authorList>
    </citation>
    <scope>IDENTIFICATION</scope>
</reference>
<organism evidence="1 2">
    <name type="scientific">Electrophorus electricus</name>
    <name type="common">Electric eel</name>
    <name type="synonym">Gymnotus electricus</name>
    <dbReference type="NCBI Taxonomy" id="8005"/>
    <lineage>
        <taxon>Eukaryota</taxon>
        <taxon>Metazoa</taxon>
        <taxon>Chordata</taxon>
        <taxon>Craniata</taxon>
        <taxon>Vertebrata</taxon>
        <taxon>Euteleostomi</taxon>
        <taxon>Actinopterygii</taxon>
        <taxon>Neopterygii</taxon>
        <taxon>Teleostei</taxon>
        <taxon>Ostariophysi</taxon>
        <taxon>Gymnotiformes</taxon>
        <taxon>Gymnotoidei</taxon>
        <taxon>Gymnotidae</taxon>
        <taxon>Electrophorus</taxon>
    </lineage>
</organism>
<evidence type="ECO:0000313" key="2">
    <source>
        <dbReference type="Proteomes" id="UP000314983"/>
    </source>
</evidence>
<keyword evidence="2" id="KW-1185">Reference proteome</keyword>
<dbReference type="GeneTree" id="ENSGT01130000278749"/>
<reference evidence="1" key="3">
    <citation type="submission" date="2025-09" db="UniProtKB">
        <authorList>
            <consortium name="Ensembl"/>
        </authorList>
    </citation>
    <scope>IDENTIFICATION</scope>
</reference>
<evidence type="ECO:0000313" key="1">
    <source>
        <dbReference type="Ensembl" id="ENSEEEP00000060466.1"/>
    </source>
</evidence>
<proteinExistence type="predicted"/>
<protein>
    <submittedName>
        <fullName evidence="1">Uncharacterized protein</fullName>
    </submittedName>
</protein>
<reference evidence="1 2" key="1">
    <citation type="submission" date="2020-05" db="EMBL/GenBank/DDBJ databases">
        <title>Electrophorus electricus (electric eel) genome, fEleEle1, primary haplotype.</title>
        <authorList>
            <person name="Myers G."/>
            <person name="Meyer A."/>
            <person name="Fedrigo O."/>
            <person name="Formenti G."/>
            <person name="Rhie A."/>
            <person name="Tracey A."/>
            <person name="Sims Y."/>
            <person name="Jarvis E.D."/>
        </authorList>
    </citation>
    <scope>NUCLEOTIDE SEQUENCE [LARGE SCALE GENOMIC DNA]</scope>
</reference>
<accession>A0AAY5EU23</accession>
<sequence>MILFAESRHNFSQELGQSVLRFSVEAGGSQLHGTLDVVQVLHAFVQSTHDDFTVRRHFGVPHNGRGAGYVTKGSEVSLCPWVYNQKPETRESIILKEELGVTRKCYKCTFSRNLLPNTENGCNLFTFNVSSLRRERRLIG</sequence>